<dbReference type="InterPro" id="IPR051120">
    <property type="entry name" value="ABC_AA/LPS_Transport"/>
</dbReference>
<dbReference type="GO" id="GO:1903805">
    <property type="term" value="P:L-valine import across plasma membrane"/>
    <property type="evidence" value="ECO:0007669"/>
    <property type="project" value="TreeGrafter"/>
</dbReference>
<evidence type="ECO:0000259" key="4">
    <source>
        <dbReference type="PROSITE" id="PS50893"/>
    </source>
</evidence>
<gene>
    <name evidence="5" type="ORF">LCGC14_1442880</name>
</gene>
<keyword evidence="2" id="KW-0547">Nucleotide-binding</keyword>
<dbReference type="PROSITE" id="PS50893">
    <property type="entry name" value="ABC_TRANSPORTER_2"/>
    <property type="match status" value="1"/>
</dbReference>
<evidence type="ECO:0000256" key="1">
    <source>
        <dbReference type="ARBA" id="ARBA00022448"/>
    </source>
</evidence>
<dbReference type="InterPro" id="IPR027417">
    <property type="entry name" value="P-loop_NTPase"/>
</dbReference>
<dbReference type="InterPro" id="IPR003593">
    <property type="entry name" value="AAA+_ATPase"/>
</dbReference>
<keyword evidence="1" id="KW-0813">Transport</keyword>
<dbReference type="GO" id="GO:0015808">
    <property type="term" value="P:L-alanine transport"/>
    <property type="evidence" value="ECO:0007669"/>
    <property type="project" value="TreeGrafter"/>
</dbReference>
<dbReference type="PANTHER" id="PTHR45772">
    <property type="entry name" value="CONSERVED COMPONENT OF ABC TRANSPORTER FOR NATURAL AMINO ACIDS-RELATED"/>
    <property type="match status" value="1"/>
</dbReference>
<proteinExistence type="predicted"/>
<accession>A0A0F9MM22</accession>
<evidence type="ECO:0000313" key="5">
    <source>
        <dbReference type="EMBL" id="KKM70222.1"/>
    </source>
</evidence>
<dbReference type="GO" id="GO:0015192">
    <property type="term" value="F:L-phenylalanine transmembrane transporter activity"/>
    <property type="evidence" value="ECO:0007669"/>
    <property type="project" value="TreeGrafter"/>
</dbReference>
<dbReference type="GO" id="GO:0005304">
    <property type="term" value="F:L-valine transmembrane transporter activity"/>
    <property type="evidence" value="ECO:0007669"/>
    <property type="project" value="TreeGrafter"/>
</dbReference>
<evidence type="ECO:0000256" key="2">
    <source>
        <dbReference type="ARBA" id="ARBA00022741"/>
    </source>
</evidence>
<dbReference type="GO" id="GO:0016887">
    <property type="term" value="F:ATP hydrolysis activity"/>
    <property type="evidence" value="ECO:0007669"/>
    <property type="project" value="InterPro"/>
</dbReference>
<dbReference type="Pfam" id="PF12399">
    <property type="entry name" value="BCA_ABC_TP_C"/>
    <property type="match status" value="1"/>
</dbReference>
<dbReference type="SMART" id="SM00382">
    <property type="entry name" value="AAA"/>
    <property type="match status" value="1"/>
</dbReference>
<dbReference type="PANTHER" id="PTHR45772:SF7">
    <property type="entry name" value="AMINO ACID ABC TRANSPORTER ATP-BINDING PROTEIN"/>
    <property type="match status" value="1"/>
</dbReference>
<dbReference type="Pfam" id="PF00005">
    <property type="entry name" value="ABC_tran"/>
    <property type="match status" value="1"/>
</dbReference>
<keyword evidence="3" id="KW-0067">ATP-binding</keyword>
<dbReference type="CDD" id="cd03219">
    <property type="entry name" value="ABC_Mj1267_LivG_branched"/>
    <property type="match status" value="1"/>
</dbReference>
<organism evidence="5">
    <name type="scientific">marine sediment metagenome</name>
    <dbReference type="NCBI Taxonomy" id="412755"/>
    <lineage>
        <taxon>unclassified sequences</taxon>
        <taxon>metagenomes</taxon>
        <taxon>ecological metagenomes</taxon>
    </lineage>
</organism>
<sequence>MGIILEVKNLTKKFGGLTAVNDFSFEIRRGEFVGLIGPNGAGKTTVFNLISGLEKPSSGSIRFDGVNITGLKPYKIVNLGIARTFQLVRSFKFLSLLDNVLVSCLSKRGKAVSKKIGSEEYASSILTSVGLVDKATIPPVVLPHGDLRKLQIAKAVGTNPELLLLDEPFSGLSFEEKVGITDLIKKLHDDGVTIFLTGHVLRELMTLVPRVIAMHQGRFIIDGTPEEVANNKIVLEAYLGRGAKFA</sequence>
<dbReference type="AlphaFoldDB" id="A0A0F9MM22"/>
<dbReference type="GO" id="GO:0005886">
    <property type="term" value="C:plasma membrane"/>
    <property type="evidence" value="ECO:0007669"/>
    <property type="project" value="TreeGrafter"/>
</dbReference>
<dbReference type="InterPro" id="IPR032823">
    <property type="entry name" value="BCA_ABC_TP_C"/>
</dbReference>
<dbReference type="InterPro" id="IPR003439">
    <property type="entry name" value="ABC_transporter-like_ATP-bd"/>
</dbReference>
<feature type="domain" description="ABC transporter" evidence="4">
    <location>
        <begin position="5"/>
        <end position="241"/>
    </location>
</feature>
<dbReference type="SUPFAM" id="SSF52540">
    <property type="entry name" value="P-loop containing nucleoside triphosphate hydrolases"/>
    <property type="match status" value="1"/>
</dbReference>
<dbReference type="GO" id="GO:1903806">
    <property type="term" value="P:L-isoleucine import across plasma membrane"/>
    <property type="evidence" value="ECO:0007669"/>
    <property type="project" value="TreeGrafter"/>
</dbReference>
<dbReference type="GO" id="GO:0042941">
    <property type="term" value="P:D-alanine transmembrane transport"/>
    <property type="evidence" value="ECO:0007669"/>
    <property type="project" value="TreeGrafter"/>
</dbReference>
<dbReference type="GO" id="GO:0005524">
    <property type="term" value="F:ATP binding"/>
    <property type="evidence" value="ECO:0007669"/>
    <property type="project" value="UniProtKB-KW"/>
</dbReference>
<evidence type="ECO:0000256" key="3">
    <source>
        <dbReference type="ARBA" id="ARBA00022840"/>
    </source>
</evidence>
<dbReference type="GO" id="GO:0015188">
    <property type="term" value="F:L-isoleucine transmembrane transporter activity"/>
    <property type="evidence" value="ECO:0007669"/>
    <property type="project" value="TreeGrafter"/>
</dbReference>
<comment type="caution">
    <text evidence="5">The sequence shown here is derived from an EMBL/GenBank/DDBJ whole genome shotgun (WGS) entry which is preliminary data.</text>
</comment>
<dbReference type="Gene3D" id="3.40.50.300">
    <property type="entry name" value="P-loop containing nucleotide triphosphate hydrolases"/>
    <property type="match status" value="1"/>
</dbReference>
<dbReference type="EMBL" id="LAZR01009855">
    <property type="protein sequence ID" value="KKM70222.1"/>
    <property type="molecule type" value="Genomic_DNA"/>
</dbReference>
<name>A0A0F9MM22_9ZZZZ</name>
<reference evidence="5" key="1">
    <citation type="journal article" date="2015" name="Nature">
        <title>Complex archaea that bridge the gap between prokaryotes and eukaryotes.</title>
        <authorList>
            <person name="Spang A."/>
            <person name="Saw J.H."/>
            <person name="Jorgensen S.L."/>
            <person name="Zaremba-Niedzwiedzka K."/>
            <person name="Martijn J."/>
            <person name="Lind A.E."/>
            <person name="van Eijk R."/>
            <person name="Schleper C."/>
            <person name="Guy L."/>
            <person name="Ettema T.J."/>
        </authorList>
    </citation>
    <scope>NUCLEOTIDE SEQUENCE</scope>
</reference>
<protein>
    <recommendedName>
        <fullName evidence="4">ABC transporter domain-containing protein</fullName>
    </recommendedName>
</protein>